<gene>
    <name evidence="2" type="ORF">F5Z01DRAFT_641073</name>
</gene>
<feature type="region of interest" description="Disordered" evidence="1">
    <location>
        <begin position="56"/>
        <end position="80"/>
    </location>
</feature>
<protein>
    <submittedName>
        <fullName evidence="2">Uncharacterized protein</fullName>
    </submittedName>
</protein>
<feature type="compositionally biased region" description="Low complexity" evidence="1">
    <location>
        <begin position="65"/>
        <end position="75"/>
    </location>
</feature>
<evidence type="ECO:0000256" key="1">
    <source>
        <dbReference type="SAM" id="MobiDB-lite"/>
    </source>
</evidence>
<name>A0A9P7ZCV3_9HYPO</name>
<reference evidence="2" key="1">
    <citation type="journal article" date="2021" name="IMA Fungus">
        <title>Genomic characterization of three marine fungi, including Emericellopsis atlantica sp. nov. with signatures of a generalist lifestyle and marine biomass degradation.</title>
        <authorList>
            <person name="Hagestad O.C."/>
            <person name="Hou L."/>
            <person name="Andersen J.H."/>
            <person name="Hansen E.H."/>
            <person name="Altermark B."/>
            <person name="Li C."/>
            <person name="Kuhnert E."/>
            <person name="Cox R.J."/>
            <person name="Crous P.W."/>
            <person name="Spatafora J.W."/>
            <person name="Lail K."/>
            <person name="Amirebrahimi M."/>
            <person name="Lipzen A."/>
            <person name="Pangilinan J."/>
            <person name="Andreopoulos W."/>
            <person name="Hayes R.D."/>
            <person name="Ng V."/>
            <person name="Grigoriev I.V."/>
            <person name="Jackson S.A."/>
            <person name="Sutton T.D.S."/>
            <person name="Dobson A.D.W."/>
            <person name="Rama T."/>
        </authorList>
    </citation>
    <scope>NUCLEOTIDE SEQUENCE</scope>
    <source>
        <strain evidence="2">TS7</strain>
    </source>
</reference>
<feature type="compositionally biased region" description="Polar residues" evidence="1">
    <location>
        <begin position="160"/>
        <end position="181"/>
    </location>
</feature>
<dbReference type="AlphaFoldDB" id="A0A9P7ZCV3"/>
<comment type="caution">
    <text evidence="2">The sequence shown here is derived from an EMBL/GenBank/DDBJ whole genome shotgun (WGS) entry which is preliminary data.</text>
</comment>
<dbReference type="Proteomes" id="UP000887229">
    <property type="component" value="Unassembled WGS sequence"/>
</dbReference>
<feature type="compositionally biased region" description="Polar residues" evidence="1">
    <location>
        <begin position="189"/>
        <end position="201"/>
    </location>
</feature>
<proteinExistence type="predicted"/>
<evidence type="ECO:0000313" key="2">
    <source>
        <dbReference type="EMBL" id="KAG9249566.1"/>
    </source>
</evidence>
<dbReference type="GeneID" id="70293465"/>
<feature type="region of interest" description="Disordered" evidence="1">
    <location>
        <begin position="148"/>
        <end position="201"/>
    </location>
</feature>
<keyword evidence="3" id="KW-1185">Reference proteome</keyword>
<evidence type="ECO:0000313" key="3">
    <source>
        <dbReference type="Proteomes" id="UP000887229"/>
    </source>
</evidence>
<organism evidence="2 3">
    <name type="scientific">Emericellopsis atlantica</name>
    <dbReference type="NCBI Taxonomy" id="2614577"/>
    <lineage>
        <taxon>Eukaryota</taxon>
        <taxon>Fungi</taxon>
        <taxon>Dikarya</taxon>
        <taxon>Ascomycota</taxon>
        <taxon>Pezizomycotina</taxon>
        <taxon>Sordariomycetes</taxon>
        <taxon>Hypocreomycetidae</taxon>
        <taxon>Hypocreales</taxon>
        <taxon>Bionectriaceae</taxon>
        <taxon>Emericellopsis</taxon>
    </lineage>
</organism>
<dbReference type="RefSeq" id="XP_046113490.1">
    <property type="nucleotide sequence ID" value="XM_046262562.1"/>
</dbReference>
<accession>A0A9P7ZCV3</accession>
<sequence>MEAHMHSRWCRSSKKLADPYTLTHGIATSSSSGLRSSEDRQSGAFLALLEPRHRKYNGPADQDSDALSSRPLRSRASTRDSLDTTSFELSSVQSFASTAVDSQVLRLVVFSRTLQSLVPEIRQACRSLRSAGDLLEELKEATDALARSASEDSYARQGRSRANSTFSDTADSGSYVESATRPTDDPQPFDSQPSTQQATGTQVLSQAIIQSAGCRTL</sequence>
<dbReference type="EMBL" id="MU251301">
    <property type="protein sequence ID" value="KAG9249566.1"/>
    <property type="molecule type" value="Genomic_DNA"/>
</dbReference>